<gene>
    <name evidence="1" type="ORF">PDIGIT_LOCUS15445</name>
</gene>
<sequence>MKSRLIAAAKITTSHPTNPLINQNINPLRLCRFHSSLSRCNRLRKPRIIRKLLHGNPTRLSPPVENNFLSIAVKHSLIVATAFLLTSSCKASVVTNRPGRNNPPKACPWTFPLRKLNHSYARTISRLVRPRRCFSGTS</sequence>
<dbReference type="Proteomes" id="UP001152607">
    <property type="component" value="Unassembled WGS sequence"/>
</dbReference>
<dbReference type="EMBL" id="CAOQHR010000013">
    <property type="protein sequence ID" value="CAI6342240.1"/>
    <property type="molecule type" value="Genomic_DNA"/>
</dbReference>
<protein>
    <submittedName>
        <fullName evidence="1">Uncharacterized protein</fullName>
    </submittedName>
</protein>
<dbReference type="AlphaFoldDB" id="A0A9W4UU43"/>
<keyword evidence="2" id="KW-1185">Reference proteome</keyword>
<organism evidence="1 2">
    <name type="scientific">Periconia digitata</name>
    <dbReference type="NCBI Taxonomy" id="1303443"/>
    <lineage>
        <taxon>Eukaryota</taxon>
        <taxon>Fungi</taxon>
        <taxon>Dikarya</taxon>
        <taxon>Ascomycota</taxon>
        <taxon>Pezizomycotina</taxon>
        <taxon>Dothideomycetes</taxon>
        <taxon>Pleosporomycetidae</taxon>
        <taxon>Pleosporales</taxon>
        <taxon>Massarineae</taxon>
        <taxon>Periconiaceae</taxon>
        <taxon>Periconia</taxon>
    </lineage>
</organism>
<accession>A0A9W4UU43</accession>
<evidence type="ECO:0000313" key="1">
    <source>
        <dbReference type="EMBL" id="CAI6342240.1"/>
    </source>
</evidence>
<reference evidence="1" key="1">
    <citation type="submission" date="2023-01" db="EMBL/GenBank/DDBJ databases">
        <authorList>
            <person name="Van Ghelder C."/>
            <person name="Rancurel C."/>
        </authorList>
    </citation>
    <scope>NUCLEOTIDE SEQUENCE</scope>
    <source>
        <strain evidence="1">CNCM I-4278</strain>
    </source>
</reference>
<comment type="caution">
    <text evidence="1">The sequence shown here is derived from an EMBL/GenBank/DDBJ whole genome shotgun (WGS) entry which is preliminary data.</text>
</comment>
<proteinExistence type="predicted"/>
<evidence type="ECO:0000313" key="2">
    <source>
        <dbReference type="Proteomes" id="UP001152607"/>
    </source>
</evidence>
<name>A0A9W4UU43_9PLEO</name>